<protein>
    <submittedName>
        <fullName evidence="7">Origin recognition complex subunit 4 C-terminus-domain-containing protein</fullName>
    </submittedName>
</protein>
<dbReference type="EMBL" id="JAEFCI010009754">
    <property type="protein sequence ID" value="KAG5457630.1"/>
    <property type="molecule type" value="Genomic_DNA"/>
</dbReference>
<dbReference type="InterPro" id="IPR016527">
    <property type="entry name" value="ORC4"/>
</dbReference>
<reference evidence="7 8" key="1">
    <citation type="journal article" name="Sci. Rep.">
        <title>Genome-scale phylogenetic analyses confirm Olpidium as the closest living zoosporic fungus to the non-flagellated, terrestrial fungi.</title>
        <authorList>
            <person name="Chang Y."/>
            <person name="Rochon D."/>
            <person name="Sekimoto S."/>
            <person name="Wang Y."/>
            <person name="Chovatia M."/>
            <person name="Sandor L."/>
            <person name="Salamov A."/>
            <person name="Grigoriev I.V."/>
            <person name="Stajich J.E."/>
            <person name="Spatafora J.W."/>
        </authorList>
    </citation>
    <scope>NUCLEOTIDE SEQUENCE [LARGE SCALE GENOMIC DNA]</scope>
    <source>
        <strain evidence="7">S191</strain>
    </source>
</reference>
<evidence type="ECO:0000313" key="7">
    <source>
        <dbReference type="EMBL" id="KAG5457630.1"/>
    </source>
</evidence>
<dbReference type="InterPro" id="IPR027417">
    <property type="entry name" value="P-loop_NTPase"/>
</dbReference>
<comment type="similarity">
    <text evidence="2">Belongs to the ORC4 family.</text>
</comment>
<dbReference type="GO" id="GO:0005664">
    <property type="term" value="C:nuclear origin of replication recognition complex"/>
    <property type="evidence" value="ECO:0007669"/>
    <property type="project" value="TreeGrafter"/>
</dbReference>
<feature type="non-terminal residue" evidence="7">
    <location>
        <position position="1"/>
    </location>
</feature>
<sequence length="263" mass="30140">LLTLRHPRRKTSFAQALTHLLSVFRSSGREAVPVVFVLDEFDLFAEQPRQSLLYTLFDICQGEKSPIAVVGVTCRIDALELLEKRVKSRFSHRQIRLSPPASFEDYKTVAVNAMTLRPQNEDDVEYFTEFNKRVSEAFEHHRLQGVARRLYNRDKSVRALFKTLIDPVCALTPDKPFLDVEGVCASDARQRADSKTELLLGVSILELQLIIAMKRHYELEVMTFNFEMIYDEYKDFMDRAQASGSVGLKRATKPVAMKVCGKF</sequence>
<dbReference type="Pfam" id="PF14629">
    <property type="entry name" value="ORC4_C"/>
    <property type="match status" value="1"/>
</dbReference>
<keyword evidence="4" id="KW-0238">DNA-binding</keyword>
<evidence type="ECO:0000256" key="5">
    <source>
        <dbReference type="ARBA" id="ARBA00023242"/>
    </source>
</evidence>
<evidence type="ECO:0000256" key="2">
    <source>
        <dbReference type="ARBA" id="ARBA00005334"/>
    </source>
</evidence>
<dbReference type="GO" id="GO:0003688">
    <property type="term" value="F:DNA replication origin binding"/>
    <property type="evidence" value="ECO:0007669"/>
    <property type="project" value="TreeGrafter"/>
</dbReference>
<feature type="domain" description="Origin recognition complex subunit 4 C-terminal" evidence="6">
    <location>
        <begin position="110"/>
        <end position="248"/>
    </location>
</feature>
<dbReference type="InterPro" id="IPR032705">
    <property type="entry name" value="ORC4_C"/>
</dbReference>
<evidence type="ECO:0000256" key="4">
    <source>
        <dbReference type="ARBA" id="ARBA00023125"/>
    </source>
</evidence>
<comment type="subcellular location">
    <subcellularLocation>
        <location evidence="1">Nucleus</location>
    </subcellularLocation>
</comment>
<name>A0A8H7ZR05_9FUNG</name>
<accession>A0A8H7ZR05</accession>
<evidence type="ECO:0000313" key="8">
    <source>
        <dbReference type="Proteomes" id="UP000673691"/>
    </source>
</evidence>
<proteinExistence type="inferred from homology"/>
<keyword evidence="3" id="KW-0235">DNA replication</keyword>
<gene>
    <name evidence="7" type="ORF">BJ554DRAFT_2302</name>
</gene>
<comment type="caution">
    <text evidence="7">The sequence shown here is derived from an EMBL/GenBank/DDBJ whole genome shotgun (WGS) entry which is preliminary data.</text>
</comment>
<dbReference type="Proteomes" id="UP000673691">
    <property type="component" value="Unassembled WGS sequence"/>
</dbReference>
<dbReference type="OrthoDB" id="343623at2759"/>
<dbReference type="PANTHER" id="PTHR12087:SF0">
    <property type="entry name" value="ORIGIN RECOGNITION COMPLEX SUBUNIT 4"/>
    <property type="match status" value="1"/>
</dbReference>
<organism evidence="7 8">
    <name type="scientific">Olpidium bornovanus</name>
    <dbReference type="NCBI Taxonomy" id="278681"/>
    <lineage>
        <taxon>Eukaryota</taxon>
        <taxon>Fungi</taxon>
        <taxon>Fungi incertae sedis</taxon>
        <taxon>Olpidiomycota</taxon>
        <taxon>Olpidiomycotina</taxon>
        <taxon>Olpidiomycetes</taxon>
        <taxon>Olpidiales</taxon>
        <taxon>Olpidiaceae</taxon>
        <taxon>Olpidium</taxon>
    </lineage>
</organism>
<evidence type="ECO:0000256" key="3">
    <source>
        <dbReference type="ARBA" id="ARBA00022705"/>
    </source>
</evidence>
<evidence type="ECO:0000256" key="1">
    <source>
        <dbReference type="ARBA" id="ARBA00004123"/>
    </source>
</evidence>
<evidence type="ECO:0000259" key="6">
    <source>
        <dbReference type="Pfam" id="PF14629"/>
    </source>
</evidence>
<dbReference type="GO" id="GO:0006270">
    <property type="term" value="P:DNA replication initiation"/>
    <property type="evidence" value="ECO:0007669"/>
    <property type="project" value="TreeGrafter"/>
</dbReference>
<dbReference type="Gene3D" id="3.40.50.300">
    <property type="entry name" value="P-loop containing nucleotide triphosphate hydrolases"/>
    <property type="match status" value="1"/>
</dbReference>
<keyword evidence="8" id="KW-1185">Reference proteome</keyword>
<keyword evidence="5" id="KW-0539">Nucleus</keyword>
<dbReference type="SUPFAM" id="SSF52540">
    <property type="entry name" value="P-loop containing nucleoside triphosphate hydrolases"/>
    <property type="match status" value="1"/>
</dbReference>
<dbReference type="AlphaFoldDB" id="A0A8H7ZR05"/>
<dbReference type="PANTHER" id="PTHR12087">
    <property type="entry name" value="ORIGIN RECOGNITION COMPLEX SUBUNIT 4"/>
    <property type="match status" value="1"/>
</dbReference>